<keyword evidence="2" id="KW-1185">Reference proteome</keyword>
<comment type="caution">
    <text evidence="1">The sequence shown here is derived from an EMBL/GenBank/DDBJ whole genome shotgun (WGS) entry which is preliminary data.</text>
</comment>
<reference evidence="1" key="1">
    <citation type="submission" date="2023-04" db="EMBL/GenBank/DDBJ databases">
        <title>Draft Genome sequencing of Naganishia species isolated from polar environments using Oxford Nanopore Technology.</title>
        <authorList>
            <person name="Leo P."/>
            <person name="Venkateswaran K."/>
        </authorList>
    </citation>
    <scope>NUCLEOTIDE SEQUENCE</scope>
    <source>
        <strain evidence="1">MNA-CCFEE 5425</strain>
    </source>
</reference>
<accession>A0ACC2WNA4</accession>
<dbReference type="EMBL" id="JASBWU010000022">
    <property type="protein sequence ID" value="KAJ9113228.1"/>
    <property type="molecule type" value="Genomic_DNA"/>
</dbReference>
<proteinExistence type="predicted"/>
<dbReference type="Proteomes" id="UP001243375">
    <property type="component" value="Unassembled WGS sequence"/>
</dbReference>
<protein>
    <submittedName>
        <fullName evidence="1">Uncharacterized protein</fullName>
    </submittedName>
</protein>
<evidence type="ECO:0000313" key="1">
    <source>
        <dbReference type="EMBL" id="KAJ9113228.1"/>
    </source>
</evidence>
<name>A0ACC2WNA4_9TREE</name>
<sequence>MTEKLGLISQSDSPPLTKPNKRLPGIGDILSPYTALNDLEISWNLLPSTDLRIQAMEAAALALPAIKYDLRYSRACVLALLERLHIRLSSPKSVFIDSLRADTLAQQFDLILQQFDMPFLRHLEVSQCFVGMLDMVKRQWVQLLKSIPVGAGDWPSLESVKVCVHVPYRFYIDAEAEAGIAIWVSLLSMSVHIHTHITRS</sequence>
<evidence type="ECO:0000313" key="2">
    <source>
        <dbReference type="Proteomes" id="UP001243375"/>
    </source>
</evidence>
<gene>
    <name evidence="1" type="ORF">QFC22_006067</name>
</gene>
<organism evidence="1 2">
    <name type="scientific">Naganishia vaughanmartiniae</name>
    <dbReference type="NCBI Taxonomy" id="1424756"/>
    <lineage>
        <taxon>Eukaryota</taxon>
        <taxon>Fungi</taxon>
        <taxon>Dikarya</taxon>
        <taxon>Basidiomycota</taxon>
        <taxon>Agaricomycotina</taxon>
        <taxon>Tremellomycetes</taxon>
        <taxon>Filobasidiales</taxon>
        <taxon>Filobasidiaceae</taxon>
        <taxon>Naganishia</taxon>
    </lineage>
</organism>